<keyword evidence="5 7" id="KW-0472">Membrane</keyword>
<keyword evidence="4 7" id="KW-1133">Transmembrane helix</keyword>
<protein>
    <submittedName>
        <fullName evidence="10">ABC transporter permease</fullName>
    </submittedName>
</protein>
<feature type="transmembrane region" description="Helical" evidence="7">
    <location>
        <begin position="291"/>
        <end position="317"/>
    </location>
</feature>
<keyword evidence="2" id="KW-1003">Cell membrane</keyword>
<gene>
    <name evidence="10" type="ORF">DPM12_04575</name>
</gene>
<accession>A0A329R0I3</accession>
<dbReference type="GO" id="GO:0005886">
    <property type="term" value="C:plasma membrane"/>
    <property type="evidence" value="ECO:0007669"/>
    <property type="project" value="UniProtKB-SubCell"/>
</dbReference>
<evidence type="ECO:0000256" key="5">
    <source>
        <dbReference type="ARBA" id="ARBA00023136"/>
    </source>
</evidence>
<dbReference type="Proteomes" id="UP000250462">
    <property type="component" value="Unassembled WGS sequence"/>
</dbReference>
<keyword evidence="11" id="KW-1185">Reference proteome</keyword>
<evidence type="ECO:0000313" key="10">
    <source>
        <dbReference type="EMBL" id="RAW18105.1"/>
    </source>
</evidence>
<evidence type="ECO:0000256" key="6">
    <source>
        <dbReference type="ARBA" id="ARBA00038076"/>
    </source>
</evidence>
<dbReference type="InterPro" id="IPR025857">
    <property type="entry name" value="MacB_PCD"/>
</dbReference>
<feature type="transmembrane region" description="Helical" evidence="7">
    <location>
        <begin position="378"/>
        <end position="401"/>
    </location>
</feature>
<evidence type="ECO:0000256" key="7">
    <source>
        <dbReference type="SAM" id="Phobius"/>
    </source>
</evidence>
<dbReference type="Pfam" id="PF12704">
    <property type="entry name" value="MacB_PCD"/>
    <property type="match status" value="1"/>
</dbReference>
<feature type="domain" description="ABC3 transporter permease C-terminal" evidence="8">
    <location>
        <begin position="296"/>
        <end position="408"/>
    </location>
</feature>
<dbReference type="RefSeq" id="WP_112257061.1">
    <property type="nucleotide sequence ID" value="NZ_QMIG01000002.1"/>
</dbReference>
<evidence type="ECO:0000256" key="2">
    <source>
        <dbReference type="ARBA" id="ARBA00022475"/>
    </source>
</evidence>
<dbReference type="GO" id="GO:0022857">
    <property type="term" value="F:transmembrane transporter activity"/>
    <property type="evidence" value="ECO:0007669"/>
    <property type="project" value="TreeGrafter"/>
</dbReference>
<dbReference type="InterPro" id="IPR050250">
    <property type="entry name" value="Macrolide_Exporter_MacB"/>
</dbReference>
<evidence type="ECO:0000256" key="4">
    <source>
        <dbReference type="ARBA" id="ARBA00022989"/>
    </source>
</evidence>
<feature type="transmembrane region" description="Helical" evidence="7">
    <location>
        <begin position="36"/>
        <end position="57"/>
    </location>
</feature>
<evidence type="ECO:0000256" key="1">
    <source>
        <dbReference type="ARBA" id="ARBA00004651"/>
    </source>
</evidence>
<organism evidence="10 11">
    <name type="scientific">Phytoactinopolyspora halophila</name>
    <dbReference type="NCBI Taxonomy" id="1981511"/>
    <lineage>
        <taxon>Bacteria</taxon>
        <taxon>Bacillati</taxon>
        <taxon>Actinomycetota</taxon>
        <taxon>Actinomycetes</taxon>
        <taxon>Jiangellales</taxon>
        <taxon>Jiangellaceae</taxon>
        <taxon>Phytoactinopolyspora</taxon>
    </lineage>
</organism>
<sequence length="415" mass="42551">MKRPVIRRRDRPARRLSIRDLLGEALAGVTARPSRLALTTLGTVVGIAALVSTIGLGQTASGQISERFDAASATRVVVEPGERDGPDGAVQAVQLPGDAAERVNRLAGTAAAGTFARVDVGGDRVRGVPVSDPSGSIEHDIPTVAASAGLFDAVNAMIADGRVFDDGHDERGDAVVVLGKYAAERLGISRVDTQPSIFIGERSFTVVGILDSVSARAELLDAAIMPMGTAAAVYGTGAPNAVEIRTEMGAAQLIGEQAPLAVLPNNPDLLSVDVPPPPGSLREDVSTDINAVFLALGGLALLVGGLGIATVTLLSVLERTSEIGLRRAVGATRTHVAGQFVVESVIIGFLGGLIGAAAGVLATVGVSAVRDWTPLLDYRLAIVAPLLGAMIGLVAGTYPAWRAARVEPITALRTS</sequence>
<proteinExistence type="inferred from homology"/>
<feature type="domain" description="MacB-like periplasmic core" evidence="9">
    <location>
        <begin position="37"/>
        <end position="245"/>
    </location>
</feature>
<comment type="similarity">
    <text evidence="6">Belongs to the ABC-4 integral membrane protein family.</text>
</comment>
<dbReference type="Pfam" id="PF02687">
    <property type="entry name" value="FtsX"/>
    <property type="match status" value="1"/>
</dbReference>
<dbReference type="PANTHER" id="PTHR30572">
    <property type="entry name" value="MEMBRANE COMPONENT OF TRANSPORTER-RELATED"/>
    <property type="match status" value="1"/>
</dbReference>
<comment type="caution">
    <text evidence="10">The sequence shown here is derived from an EMBL/GenBank/DDBJ whole genome shotgun (WGS) entry which is preliminary data.</text>
</comment>
<name>A0A329R0I3_9ACTN</name>
<evidence type="ECO:0000313" key="11">
    <source>
        <dbReference type="Proteomes" id="UP000250462"/>
    </source>
</evidence>
<dbReference type="AlphaFoldDB" id="A0A329R0I3"/>
<dbReference type="OrthoDB" id="9780560at2"/>
<feature type="transmembrane region" description="Helical" evidence="7">
    <location>
        <begin position="340"/>
        <end position="366"/>
    </location>
</feature>
<evidence type="ECO:0000256" key="3">
    <source>
        <dbReference type="ARBA" id="ARBA00022692"/>
    </source>
</evidence>
<comment type="subcellular location">
    <subcellularLocation>
        <location evidence="1">Cell membrane</location>
        <topology evidence="1">Multi-pass membrane protein</topology>
    </subcellularLocation>
</comment>
<evidence type="ECO:0000259" key="8">
    <source>
        <dbReference type="Pfam" id="PF02687"/>
    </source>
</evidence>
<keyword evidence="3 7" id="KW-0812">Transmembrane</keyword>
<dbReference type="PANTHER" id="PTHR30572:SF4">
    <property type="entry name" value="ABC TRANSPORTER PERMEASE YTRF"/>
    <property type="match status" value="1"/>
</dbReference>
<reference evidence="10 11" key="1">
    <citation type="submission" date="2018-06" db="EMBL/GenBank/DDBJ databases">
        <title>Phytoactinopolyspora halophila sp. nov., a novel halophilic actinomycete isolated from a saline soil in China.</title>
        <authorList>
            <person name="Tang S.-K."/>
        </authorList>
    </citation>
    <scope>NUCLEOTIDE SEQUENCE [LARGE SCALE GENOMIC DNA]</scope>
    <source>
        <strain evidence="10 11">YIM 96934</strain>
    </source>
</reference>
<evidence type="ECO:0000259" key="9">
    <source>
        <dbReference type="Pfam" id="PF12704"/>
    </source>
</evidence>
<dbReference type="InterPro" id="IPR003838">
    <property type="entry name" value="ABC3_permease_C"/>
</dbReference>
<dbReference type="EMBL" id="QMIG01000002">
    <property type="protein sequence ID" value="RAW18105.1"/>
    <property type="molecule type" value="Genomic_DNA"/>
</dbReference>